<evidence type="ECO:0000313" key="2">
    <source>
        <dbReference type="Proteomes" id="UP000789405"/>
    </source>
</evidence>
<feature type="non-terminal residue" evidence="1">
    <location>
        <position position="1"/>
    </location>
</feature>
<organism evidence="1 2">
    <name type="scientific">Dentiscutata erythropus</name>
    <dbReference type="NCBI Taxonomy" id="1348616"/>
    <lineage>
        <taxon>Eukaryota</taxon>
        <taxon>Fungi</taxon>
        <taxon>Fungi incertae sedis</taxon>
        <taxon>Mucoromycota</taxon>
        <taxon>Glomeromycotina</taxon>
        <taxon>Glomeromycetes</taxon>
        <taxon>Diversisporales</taxon>
        <taxon>Gigasporaceae</taxon>
        <taxon>Dentiscutata</taxon>
    </lineage>
</organism>
<protein>
    <submittedName>
        <fullName evidence="1">27521_t:CDS:1</fullName>
    </submittedName>
</protein>
<dbReference type="Proteomes" id="UP000789405">
    <property type="component" value="Unassembled WGS sequence"/>
</dbReference>
<reference evidence="1" key="1">
    <citation type="submission" date="2021-06" db="EMBL/GenBank/DDBJ databases">
        <authorList>
            <person name="Kallberg Y."/>
            <person name="Tangrot J."/>
            <person name="Rosling A."/>
        </authorList>
    </citation>
    <scope>NUCLEOTIDE SEQUENCE</scope>
    <source>
        <strain evidence="1">MA453B</strain>
    </source>
</reference>
<name>A0A9N9P6N2_9GLOM</name>
<accession>A0A9N9P6N2</accession>
<gene>
    <name evidence="1" type="ORF">DERYTH_LOCUS25039</name>
</gene>
<comment type="caution">
    <text evidence="1">The sequence shown here is derived from an EMBL/GenBank/DDBJ whole genome shotgun (WGS) entry which is preliminary data.</text>
</comment>
<evidence type="ECO:0000313" key="1">
    <source>
        <dbReference type="EMBL" id="CAG8809170.1"/>
    </source>
</evidence>
<dbReference type="AlphaFoldDB" id="A0A9N9P6N2"/>
<dbReference type="EMBL" id="CAJVPY010044756">
    <property type="protein sequence ID" value="CAG8809170.1"/>
    <property type="molecule type" value="Genomic_DNA"/>
</dbReference>
<feature type="non-terminal residue" evidence="1">
    <location>
        <position position="145"/>
    </location>
</feature>
<proteinExistence type="predicted"/>
<dbReference type="OrthoDB" id="2431472at2759"/>
<keyword evidence="2" id="KW-1185">Reference proteome</keyword>
<sequence length="145" mass="16212">TRQLIQSSESVGENIAQRVRGLVNMLLVIHQAAIFQVQKAQNRQKQLHDRKIQNITEFGIGKKVFDWNVVKLRTMEGQVVSTPISTSLIKKDITSLVPSGVLVTPPPFVVLPPFAETHDLVESVDTTHTALLRAIRLKNKIETLV</sequence>